<dbReference type="Proteomes" id="UP000079169">
    <property type="component" value="Unplaced"/>
</dbReference>
<gene>
    <name evidence="3" type="primary">LOC108254011</name>
</gene>
<reference evidence="3" key="1">
    <citation type="submission" date="2025-08" db="UniProtKB">
        <authorList>
            <consortium name="RefSeq"/>
        </authorList>
    </citation>
    <scope>IDENTIFICATION</scope>
</reference>
<keyword evidence="1" id="KW-0175">Coiled coil</keyword>
<organism evidence="2 3">
    <name type="scientific">Diaphorina citri</name>
    <name type="common">Asian citrus psyllid</name>
    <dbReference type="NCBI Taxonomy" id="121845"/>
    <lineage>
        <taxon>Eukaryota</taxon>
        <taxon>Metazoa</taxon>
        <taxon>Ecdysozoa</taxon>
        <taxon>Arthropoda</taxon>
        <taxon>Hexapoda</taxon>
        <taxon>Insecta</taxon>
        <taxon>Pterygota</taxon>
        <taxon>Neoptera</taxon>
        <taxon>Paraneoptera</taxon>
        <taxon>Hemiptera</taxon>
        <taxon>Sternorrhyncha</taxon>
        <taxon>Psylloidea</taxon>
        <taxon>Psyllidae</taxon>
        <taxon>Diaphorininae</taxon>
        <taxon>Diaphorina</taxon>
    </lineage>
</organism>
<dbReference type="PaxDb" id="121845-A0A1S4EQH3"/>
<name>A0A1S4EQH3_DIACI</name>
<evidence type="ECO:0000313" key="2">
    <source>
        <dbReference type="Proteomes" id="UP000079169"/>
    </source>
</evidence>
<dbReference type="KEGG" id="dci:108254011"/>
<dbReference type="AlphaFoldDB" id="A0A1S4EQH3"/>
<dbReference type="RefSeq" id="XP_017304430.1">
    <property type="nucleotide sequence ID" value="XM_017448941.1"/>
</dbReference>
<protein>
    <submittedName>
        <fullName evidence="3">Protein kinase 4-like</fullName>
    </submittedName>
</protein>
<dbReference type="GeneID" id="108254011"/>
<evidence type="ECO:0000256" key="1">
    <source>
        <dbReference type="SAM" id="Coils"/>
    </source>
</evidence>
<keyword evidence="2" id="KW-1185">Reference proteome</keyword>
<accession>A0A1S4EQH3</accession>
<feature type="non-terminal residue" evidence="3">
    <location>
        <position position="478"/>
    </location>
</feature>
<feature type="coiled-coil region" evidence="1">
    <location>
        <begin position="179"/>
        <end position="206"/>
    </location>
</feature>
<proteinExistence type="predicted"/>
<sequence>MPVLVSEGPRTFEVLSHTKEYPEFKPIDTSLNLPVLQKYKYNMNHNNDQMDSQYSTLGTPLQSVNYQNVNQGTPPSYTDVVYQNVAQKPKTQSEIIDEHLRQLYSKNTHNAVEIVKSESYSYQVPESSTPLSFYYVQNQSDSSSQHLNPWPSFSHLRDSDVGFSQSHEVFTPSNQDSELYRLQLEYRILENLMKNIEEKKVKSNQTAPDHDEKFVKNPNFNTIPVNKFSPDESLFTREPFHEENIKPHSKELGKVNNTNFNNNVLNSQIQGQSEAVYANPNSWANMNNMNNYTEFLANVIKDSYATNKSNYEDTSNKQNFGVFTMKQNQLLNEAFKHNLLHEEHMRTLLKQNQILKAKLRLAQEKMKRPHHHTKEYPEFKPIDTSLNLPVLQKDRYNMNHNNDQMNSQYSTLGTPLQSVNYQNVNQGTPPSYTDVVYQNVAQKPKTQSEIIDEHLRQLYSKNTHNAVEIVKSEGYSYQ</sequence>
<evidence type="ECO:0000313" key="3">
    <source>
        <dbReference type="RefSeq" id="XP_017304430.1"/>
    </source>
</evidence>